<proteinExistence type="predicted"/>
<keyword evidence="1" id="KW-0812">Transmembrane</keyword>
<gene>
    <name evidence="2" type="ORF">H7I41_06735</name>
</gene>
<dbReference type="AlphaFoldDB" id="A0A9X2YLT6"/>
<organism evidence="2 3">
    <name type="scientific">[Mycobacterium] manitobense</name>
    <dbReference type="NCBI Taxonomy" id="190147"/>
    <lineage>
        <taxon>Bacteria</taxon>
        <taxon>Bacillati</taxon>
        <taxon>Actinomycetota</taxon>
        <taxon>Actinomycetes</taxon>
        <taxon>Mycobacteriales</taxon>
        <taxon>Mycobacteriaceae</taxon>
        <taxon>Mycolicibacterium</taxon>
    </lineage>
</organism>
<evidence type="ECO:0000256" key="1">
    <source>
        <dbReference type="SAM" id="Phobius"/>
    </source>
</evidence>
<keyword evidence="1" id="KW-1133">Transmembrane helix</keyword>
<dbReference type="EMBL" id="JACKSJ010000051">
    <property type="protein sequence ID" value="MCV7169616.1"/>
    <property type="molecule type" value="Genomic_DNA"/>
</dbReference>
<evidence type="ECO:0000313" key="3">
    <source>
        <dbReference type="Proteomes" id="UP001140293"/>
    </source>
</evidence>
<reference evidence="2" key="2">
    <citation type="journal article" date="2022" name="BMC Genomics">
        <title>Comparative genome analysis of mycobacteria focusing on tRNA and non-coding RNA.</title>
        <authorList>
            <person name="Behra P.R.K."/>
            <person name="Pettersson B.M.F."/>
            <person name="Ramesh M."/>
            <person name="Das S."/>
            <person name="Dasgupta S."/>
            <person name="Kirsebom L.A."/>
        </authorList>
    </citation>
    <scope>NUCLEOTIDE SEQUENCE</scope>
    <source>
        <strain evidence="2">DSM 44615</strain>
    </source>
</reference>
<name>A0A9X2YLT6_9MYCO</name>
<protein>
    <submittedName>
        <fullName evidence="2">Uncharacterized protein</fullName>
    </submittedName>
</protein>
<evidence type="ECO:0000313" key="2">
    <source>
        <dbReference type="EMBL" id="MCV7169616.1"/>
    </source>
</evidence>
<dbReference type="Proteomes" id="UP001140293">
    <property type="component" value="Unassembled WGS sequence"/>
</dbReference>
<reference evidence="2" key="1">
    <citation type="submission" date="2020-07" db="EMBL/GenBank/DDBJ databases">
        <authorList>
            <person name="Pettersson B.M.F."/>
            <person name="Behra P.R.K."/>
            <person name="Ramesh M."/>
            <person name="Das S."/>
            <person name="Dasgupta S."/>
            <person name="Kirsebom L.A."/>
        </authorList>
    </citation>
    <scope>NUCLEOTIDE SEQUENCE</scope>
    <source>
        <strain evidence="2">DSM 44615</strain>
    </source>
</reference>
<keyword evidence="1" id="KW-0472">Membrane</keyword>
<sequence>MLLFGLLALVVALSIAGALAFFMANNTKPRSFANGGRIDITEDTEAVFVRGQDPDGVRCTAVRTGGQRITLPRFSRWPNAVGGGRGIPSYRAVATLPGGGGSLTVTCSGMSSDRLYVGEAPSVGPLLVIMFAFAVPTLAILAVAIVMRRRMYGPSMRPPPGTR</sequence>
<comment type="caution">
    <text evidence="2">The sequence shown here is derived from an EMBL/GenBank/DDBJ whole genome shotgun (WGS) entry which is preliminary data.</text>
</comment>
<keyword evidence="3" id="KW-1185">Reference proteome</keyword>
<feature type="transmembrane region" description="Helical" evidence="1">
    <location>
        <begin position="126"/>
        <end position="147"/>
    </location>
</feature>
<dbReference type="RefSeq" id="WP_264011806.1">
    <property type="nucleotide sequence ID" value="NZ_JACKSJ010000051.1"/>
</dbReference>
<accession>A0A9X2YLT6</accession>